<evidence type="ECO:0000256" key="2">
    <source>
        <dbReference type="ARBA" id="ARBA00023306"/>
    </source>
</evidence>
<feature type="region of interest" description="Disordered" evidence="3">
    <location>
        <begin position="230"/>
        <end position="251"/>
    </location>
</feature>
<dbReference type="InterPro" id="IPR045173">
    <property type="entry name" value="Cdt1"/>
</dbReference>
<dbReference type="InterPro" id="IPR036390">
    <property type="entry name" value="WH_DNA-bd_sf"/>
</dbReference>
<evidence type="ECO:0000256" key="1">
    <source>
        <dbReference type="ARBA" id="ARBA00008356"/>
    </source>
</evidence>
<dbReference type="InterPro" id="IPR032054">
    <property type="entry name" value="Cdt1_C"/>
</dbReference>
<reference evidence="6" key="2">
    <citation type="submission" date="2025-08" db="UniProtKB">
        <authorList>
            <consortium name="RefSeq"/>
        </authorList>
    </citation>
    <scope>IDENTIFICATION</scope>
    <source>
        <tissue evidence="6">Leaf</tissue>
    </source>
</reference>
<protein>
    <submittedName>
        <fullName evidence="6">CDT1-like protein a, chloroplastic</fullName>
    </submittedName>
</protein>
<name>A0ABM0SPB0_CAMSA</name>
<keyword evidence="2" id="KW-0131">Cell cycle</keyword>
<gene>
    <name evidence="6" type="primary">LOC104700344</name>
</gene>
<keyword evidence="5" id="KW-1185">Reference proteome</keyword>
<sequence length="572" mass="63518">MSSSSKSIPFKSKKRLEMDSPISKPKTENTNPPSSVALPTPENPLENMLSRSRNRSVALSVKEIRQAAGSRRRSEDPVAPSSAKSKLFFSSSSSASKRISKNPEKEKLPRSKYEILGSFFDALDSSILLSKLRGSKPTFSNISGKIEHLTERRFCFSHLAQLKHILPEAMEIKRVLIHDERTCCMKPDLHVTLNADAVESNDEKSKSESKRVNLRKVFRSRLAEFVKAHPQGDEVPEEPLPELFNRGKPNENSSVEVKSVMEEKASIPAAKLFSSPFKLTSTPLKAASTPAEPTSSLINIAPTPSKTNSTPAKPTFSVIDMVPTPVKPVSTLANMPVTPATIDSTPVIAASTPPEFASPPARLKSTSLAARLQKRSSDCTTNPDDVSADPPAKLVRRSLSLNFDSYPEDDEKAMDFPDDEPIDQQPEEDVSSDDEILSILPSKLRQAIKEQERKAIEDQNPAISLAKRRRKMIACLPKLFNVIHYLIQSIRRWVITKEELVYKIIAGHSDITDRKEVEEQLVLLQELVPEWMSEKKSSSGDVLVCINKLASPLTIRSRLEEVNKQEMAPLLS</sequence>
<dbReference type="CDD" id="cd08674">
    <property type="entry name" value="Cdt1_m"/>
    <property type="match status" value="1"/>
</dbReference>
<evidence type="ECO:0000313" key="6">
    <source>
        <dbReference type="RefSeq" id="XP_010414153.1"/>
    </source>
</evidence>
<dbReference type="RefSeq" id="XP_010414153.1">
    <property type="nucleotide sequence ID" value="XM_010415851.2"/>
</dbReference>
<feature type="region of interest" description="Disordered" evidence="3">
    <location>
        <begin position="1"/>
        <end position="83"/>
    </location>
</feature>
<evidence type="ECO:0000256" key="3">
    <source>
        <dbReference type="SAM" id="MobiDB-lite"/>
    </source>
</evidence>
<dbReference type="Gene3D" id="1.10.10.1420">
    <property type="entry name" value="DNA replication factor Cdt1, C-terminal WH domain"/>
    <property type="match status" value="1"/>
</dbReference>
<evidence type="ECO:0000313" key="5">
    <source>
        <dbReference type="Proteomes" id="UP000694864"/>
    </source>
</evidence>
<reference evidence="5" key="1">
    <citation type="journal article" date="2014" name="Nat. Commun.">
        <title>The emerging biofuel crop Camelina sativa retains a highly undifferentiated hexaploid genome structure.</title>
        <authorList>
            <person name="Kagale S."/>
            <person name="Koh C."/>
            <person name="Nixon J."/>
            <person name="Bollina V."/>
            <person name="Clarke W.E."/>
            <person name="Tuteja R."/>
            <person name="Spillane C."/>
            <person name="Robinson S.J."/>
            <person name="Links M.G."/>
            <person name="Clarke C."/>
            <person name="Higgins E.E."/>
            <person name="Huebert T."/>
            <person name="Sharpe A.G."/>
            <person name="Parkin I.A."/>
        </authorList>
    </citation>
    <scope>NUCLEOTIDE SEQUENCE [LARGE SCALE GENOMIC DNA]</scope>
    <source>
        <strain evidence="5">cv. DH55</strain>
    </source>
</reference>
<accession>A0ABM0SPB0</accession>
<dbReference type="Pfam" id="PF16679">
    <property type="entry name" value="CDT1_C"/>
    <property type="match status" value="1"/>
</dbReference>
<feature type="region of interest" description="Disordered" evidence="3">
    <location>
        <begin position="405"/>
        <end position="434"/>
    </location>
</feature>
<proteinExistence type="inferred from homology"/>
<comment type="similarity">
    <text evidence="1">Belongs to the Cdt1 family.</text>
</comment>
<dbReference type="InterPro" id="IPR014939">
    <property type="entry name" value="CDT1_Gemini-bd-like"/>
</dbReference>
<feature type="compositionally biased region" description="Acidic residues" evidence="3">
    <location>
        <begin position="406"/>
        <end position="434"/>
    </location>
</feature>
<dbReference type="PANTHER" id="PTHR28637:SF1">
    <property type="entry name" value="DNA REPLICATION FACTOR CDT1"/>
    <property type="match status" value="1"/>
</dbReference>
<dbReference type="CDD" id="cd08767">
    <property type="entry name" value="Cdt1_c"/>
    <property type="match status" value="1"/>
</dbReference>
<dbReference type="SUPFAM" id="SSF46785">
    <property type="entry name" value="Winged helix' DNA-binding domain"/>
    <property type="match status" value="1"/>
</dbReference>
<dbReference type="SMART" id="SM01075">
    <property type="entry name" value="CDT1"/>
    <property type="match status" value="1"/>
</dbReference>
<feature type="compositionally biased region" description="Low complexity" evidence="3">
    <location>
        <begin position="1"/>
        <end position="10"/>
    </location>
</feature>
<dbReference type="Pfam" id="PF08839">
    <property type="entry name" value="CDT1"/>
    <property type="match status" value="1"/>
</dbReference>
<dbReference type="GeneID" id="104700344"/>
<dbReference type="PANTHER" id="PTHR28637">
    <property type="entry name" value="DNA REPLICATION FACTOR CDT1"/>
    <property type="match status" value="1"/>
</dbReference>
<feature type="region of interest" description="Disordered" evidence="3">
    <location>
        <begin position="352"/>
        <end position="393"/>
    </location>
</feature>
<dbReference type="Proteomes" id="UP000694864">
    <property type="component" value="Chromosome 7"/>
</dbReference>
<feature type="domain" description="CDT1 Geminin-binding" evidence="4">
    <location>
        <begin position="108"/>
        <end position="242"/>
    </location>
</feature>
<dbReference type="InterPro" id="IPR038090">
    <property type="entry name" value="Cdt1_C_WH_dom_sf"/>
</dbReference>
<organism evidence="5 6">
    <name type="scientific">Camelina sativa</name>
    <name type="common">False flax</name>
    <name type="synonym">Myagrum sativum</name>
    <dbReference type="NCBI Taxonomy" id="90675"/>
    <lineage>
        <taxon>Eukaryota</taxon>
        <taxon>Viridiplantae</taxon>
        <taxon>Streptophyta</taxon>
        <taxon>Embryophyta</taxon>
        <taxon>Tracheophyta</taxon>
        <taxon>Spermatophyta</taxon>
        <taxon>Magnoliopsida</taxon>
        <taxon>eudicotyledons</taxon>
        <taxon>Gunneridae</taxon>
        <taxon>Pentapetalae</taxon>
        <taxon>rosids</taxon>
        <taxon>malvids</taxon>
        <taxon>Brassicales</taxon>
        <taxon>Brassicaceae</taxon>
        <taxon>Camelineae</taxon>
        <taxon>Camelina</taxon>
    </lineage>
</organism>
<evidence type="ECO:0000259" key="4">
    <source>
        <dbReference type="SMART" id="SM01075"/>
    </source>
</evidence>